<dbReference type="Gene3D" id="2.60.120.260">
    <property type="entry name" value="Galactose-binding domain-like"/>
    <property type="match status" value="1"/>
</dbReference>
<dbReference type="PANTHER" id="PTHR37834:SF2">
    <property type="entry name" value="ESTERASE, SGNH HYDROLASE-TYPE"/>
    <property type="match status" value="1"/>
</dbReference>
<name>A0A966DRZ2_9SPHI</name>
<protein>
    <submittedName>
        <fullName evidence="4">Acetyl xylan esterase</fullName>
    </submittedName>
</protein>
<dbReference type="InterPro" id="IPR013830">
    <property type="entry name" value="SGNH_hydro"/>
</dbReference>
<evidence type="ECO:0000313" key="4">
    <source>
        <dbReference type="EMBL" id="NCD69593.1"/>
    </source>
</evidence>
<evidence type="ECO:0000256" key="1">
    <source>
        <dbReference type="SAM" id="SignalP"/>
    </source>
</evidence>
<dbReference type="CDD" id="cd01831">
    <property type="entry name" value="Endoglucanase_E_like"/>
    <property type="match status" value="1"/>
</dbReference>
<evidence type="ECO:0000259" key="2">
    <source>
        <dbReference type="Pfam" id="PF13472"/>
    </source>
</evidence>
<dbReference type="Pfam" id="PF17996">
    <property type="entry name" value="CE2_N"/>
    <property type="match status" value="1"/>
</dbReference>
<dbReference type="InterPro" id="IPR036514">
    <property type="entry name" value="SGNH_hydro_sf"/>
</dbReference>
<dbReference type="InterPro" id="IPR040794">
    <property type="entry name" value="CE2_N"/>
</dbReference>
<feature type="domain" description="SGNH hydrolase-type esterase" evidence="2">
    <location>
        <begin position="155"/>
        <end position="316"/>
    </location>
</feature>
<dbReference type="SUPFAM" id="SSF52266">
    <property type="entry name" value="SGNH hydrolase"/>
    <property type="match status" value="1"/>
</dbReference>
<reference evidence="4" key="2">
    <citation type="submission" date="2020-10" db="EMBL/GenBank/DDBJ databases">
        <title>Mucilaginibacter sp. nov., isolated from soil.</title>
        <authorList>
            <person name="Jeon C.O."/>
        </authorList>
    </citation>
    <scope>NUCLEOTIDE SEQUENCE</scope>
    <source>
        <strain evidence="4">R11</strain>
    </source>
</reference>
<keyword evidence="1" id="KW-0732">Signal</keyword>
<dbReference type="Gene3D" id="3.40.50.1110">
    <property type="entry name" value="SGNH hydrolase"/>
    <property type="match status" value="1"/>
</dbReference>
<feature type="domain" description="Carbohydrate esterase 2 N-terminal" evidence="3">
    <location>
        <begin position="37"/>
        <end position="145"/>
    </location>
</feature>
<dbReference type="GO" id="GO:0052689">
    <property type="term" value="F:carboxylic ester hydrolase activity"/>
    <property type="evidence" value="ECO:0007669"/>
    <property type="project" value="InterPro"/>
</dbReference>
<feature type="signal peptide" evidence="1">
    <location>
        <begin position="1"/>
        <end position="18"/>
    </location>
</feature>
<feature type="chain" id="PRO_5036924557" evidence="1">
    <location>
        <begin position="19"/>
        <end position="356"/>
    </location>
</feature>
<organism evidence="4 5">
    <name type="scientific">Mucilaginibacter agri</name>
    <dbReference type="NCBI Taxonomy" id="2695265"/>
    <lineage>
        <taxon>Bacteria</taxon>
        <taxon>Pseudomonadati</taxon>
        <taxon>Bacteroidota</taxon>
        <taxon>Sphingobacteriia</taxon>
        <taxon>Sphingobacteriales</taxon>
        <taxon>Sphingobacteriaceae</taxon>
        <taxon>Mucilaginibacter</taxon>
    </lineage>
</organism>
<sequence>MKYYLCLLFCLTVYFSQAKHNPAKLTLFAANNPKIQYTGRIDFADPLKPRFWSPAVYILAKFKGSSCEVILNDEVRYGKLHNYIEIAIDNNKPYRLQITGKVNVIKAAEHLSGGEHTITICKNTESGIGYVEFAGIRCVELLTLPAKPARKIEYIGDSITCGSSMDQSAIKCDSGQWYDQHNAFMSYGAVTARALNAQYVLSSVSGIGLIHSCCSMGVTMPQVFDKVDMRADSGKWNFGLYKPDVVTVCLGQNDGVQDSTDYCSAYVKFIGDIRKQYPKANIVCLSSPMADETLSPVLKKYITAINNYVNKAGDAKVSHYFFSKRYFHGCGTHPDMAEHREMAAELTAYIKKLKNW</sequence>
<gene>
    <name evidence="4" type="ORF">GSY63_09515</name>
</gene>
<proteinExistence type="predicted"/>
<keyword evidence="5" id="KW-1185">Reference proteome</keyword>
<dbReference type="Proteomes" id="UP000638732">
    <property type="component" value="Unassembled WGS sequence"/>
</dbReference>
<dbReference type="Pfam" id="PF13472">
    <property type="entry name" value="Lipase_GDSL_2"/>
    <property type="match status" value="1"/>
</dbReference>
<dbReference type="RefSeq" id="WP_166585553.1">
    <property type="nucleotide sequence ID" value="NZ_WWEO01000041.1"/>
</dbReference>
<dbReference type="EMBL" id="WWEO01000041">
    <property type="protein sequence ID" value="NCD69593.1"/>
    <property type="molecule type" value="Genomic_DNA"/>
</dbReference>
<dbReference type="InterPro" id="IPR037461">
    <property type="entry name" value="CtCE2-like_dom"/>
</dbReference>
<evidence type="ECO:0000313" key="5">
    <source>
        <dbReference type="Proteomes" id="UP000638732"/>
    </source>
</evidence>
<evidence type="ECO:0000259" key="3">
    <source>
        <dbReference type="Pfam" id="PF17996"/>
    </source>
</evidence>
<reference evidence="4" key="1">
    <citation type="submission" date="2020-01" db="EMBL/GenBank/DDBJ databases">
        <authorList>
            <person name="Seo Y.L."/>
        </authorList>
    </citation>
    <scope>NUCLEOTIDE SEQUENCE</scope>
    <source>
        <strain evidence="4">R11</strain>
    </source>
</reference>
<comment type="caution">
    <text evidence="4">The sequence shown here is derived from an EMBL/GenBank/DDBJ whole genome shotgun (WGS) entry which is preliminary data.</text>
</comment>
<dbReference type="InterPro" id="IPR052762">
    <property type="entry name" value="PCW_deacetylase/CE"/>
</dbReference>
<dbReference type="PANTHER" id="PTHR37834">
    <property type="entry name" value="GDSL-LIKE LIPASE/ACYLHYDROLASE DOMAIN PROTEIN (AFU_ORTHOLOGUE AFUA_2G00620)"/>
    <property type="match status" value="1"/>
</dbReference>
<dbReference type="AlphaFoldDB" id="A0A966DRZ2"/>
<accession>A0A966DRZ2</accession>